<evidence type="ECO:0000313" key="2">
    <source>
        <dbReference type="Proteomes" id="UP000267029"/>
    </source>
</evidence>
<evidence type="ECO:0000313" key="3">
    <source>
        <dbReference type="WBParaSite" id="MCOS_0000605701-mRNA-1"/>
    </source>
</evidence>
<reference evidence="3" key="1">
    <citation type="submission" date="2017-02" db="UniProtKB">
        <authorList>
            <consortium name="WormBaseParasite"/>
        </authorList>
    </citation>
    <scope>IDENTIFICATION</scope>
</reference>
<dbReference type="AlphaFoldDB" id="A0A0R3UFX1"/>
<sequence>MATSQCWVDQLTMLVARAHARKSKSPHADSTKARHHSVGNRGVWLFPGSAAGVLSLQTKFSRLEALLQHFATQEPPCTKTLAIMQLRSEVDVAARHSLMQVGASAWASEEATARDQTDTRVPHCQRCVSALLAEIGPLRLRQQ</sequence>
<gene>
    <name evidence="1" type="ORF">MCOS_LOCUS6058</name>
</gene>
<organism evidence="3">
    <name type="scientific">Mesocestoides corti</name>
    <name type="common">Flatworm</name>
    <dbReference type="NCBI Taxonomy" id="53468"/>
    <lineage>
        <taxon>Eukaryota</taxon>
        <taxon>Metazoa</taxon>
        <taxon>Spiralia</taxon>
        <taxon>Lophotrochozoa</taxon>
        <taxon>Platyhelminthes</taxon>
        <taxon>Cestoda</taxon>
        <taxon>Eucestoda</taxon>
        <taxon>Cyclophyllidea</taxon>
        <taxon>Mesocestoididae</taxon>
        <taxon>Mesocestoides</taxon>
    </lineage>
</organism>
<evidence type="ECO:0000313" key="1">
    <source>
        <dbReference type="EMBL" id="VDD80055.1"/>
    </source>
</evidence>
<keyword evidence="2" id="KW-1185">Reference proteome</keyword>
<accession>A0A0R3UFX1</accession>
<dbReference type="Proteomes" id="UP000267029">
    <property type="component" value="Unassembled WGS sequence"/>
</dbReference>
<proteinExistence type="predicted"/>
<reference evidence="1 2" key="2">
    <citation type="submission" date="2018-10" db="EMBL/GenBank/DDBJ databases">
        <authorList>
            <consortium name="Pathogen Informatics"/>
        </authorList>
    </citation>
    <scope>NUCLEOTIDE SEQUENCE [LARGE SCALE GENOMIC DNA]</scope>
</reference>
<protein>
    <submittedName>
        <fullName evidence="3">Kinesin motor domain-containing protein</fullName>
    </submittedName>
</protein>
<name>A0A0R3UFX1_MESCO</name>
<dbReference type="EMBL" id="UXSR01005232">
    <property type="protein sequence ID" value="VDD80055.1"/>
    <property type="molecule type" value="Genomic_DNA"/>
</dbReference>
<dbReference type="WBParaSite" id="MCOS_0000605701-mRNA-1">
    <property type="protein sequence ID" value="MCOS_0000605701-mRNA-1"/>
    <property type="gene ID" value="MCOS_0000605701"/>
</dbReference>